<gene>
    <name evidence="6" type="ORF">CAOG_000518</name>
</gene>
<feature type="domain" description="Acetyl-CoA hydrolase/transferase N-terminal" evidence="4">
    <location>
        <begin position="136"/>
        <end position="196"/>
    </location>
</feature>
<keyword evidence="2 6" id="KW-0808">Transferase</keyword>
<evidence type="ECO:0000313" key="6">
    <source>
        <dbReference type="EMBL" id="KJE88952.1"/>
    </source>
</evidence>
<dbReference type="SUPFAM" id="SSF100950">
    <property type="entry name" value="NagB/RpiA/CoA transferase-like"/>
    <property type="match status" value="2"/>
</dbReference>
<dbReference type="Pfam" id="PF02550">
    <property type="entry name" value="AcetylCoA_hydro"/>
    <property type="match status" value="1"/>
</dbReference>
<dbReference type="AlphaFoldDB" id="A0A0D2VGF3"/>
<feature type="region of interest" description="Disordered" evidence="3">
    <location>
        <begin position="14"/>
        <end position="54"/>
    </location>
</feature>
<feature type="compositionally biased region" description="Low complexity" evidence="3">
    <location>
        <begin position="14"/>
        <end position="26"/>
    </location>
</feature>
<dbReference type="Proteomes" id="UP000008743">
    <property type="component" value="Unassembled WGS sequence"/>
</dbReference>
<dbReference type="GO" id="GO:0016787">
    <property type="term" value="F:hydrolase activity"/>
    <property type="evidence" value="ECO:0007669"/>
    <property type="project" value="UniProtKB-KW"/>
</dbReference>
<dbReference type="GO" id="GO:0006083">
    <property type="term" value="P:acetate metabolic process"/>
    <property type="evidence" value="ECO:0007669"/>
    <property type="project" value="InterPro"/>
</dbReference>
<keyword evidence="7" id="KW-1185">Reference proteome</keyword>
<dbReference type="OrthoDB" id="10250396at2759"/>
<dbReference type="Gene3D" id="3.30.750.70">
    <property type="entry name" value="4-hydroxybutyrate coenzyme like domains"/>
    <property type="match status" value="1"/>
</dbReference>
<evidence type="ECO:0000256" key="2">
    <source>
        <dbReference type="ARBA" id="ARBA00022679"/>
    </source>
</evidence>
<dbReference type="OMA" id="HSEMFAG"/>
<evidence type="ECO:0000259" key="4">
    <source>
        <dbReference type="Pfam" id="PF02550"/>
    </source>
</evidence>
<feature type="domain" description="Acetyl-CoA hydrolase/transferase C-terminal" evidence="5">
    <location>
        <begin position="284"/>
        <end position="435"/>
    </location>
</feature>
<dbReference type="eggNOG" id="KOG2828">
    <property type="taxonomic scope" value="Eukaryota"/>
</dbReference>
<dbReference type="Gene3D" id="3.40.1080.20">
    <property type="entry name" value="Acetyl-CoA hydrolase/transferase C-terminal domain"/>
    <property type="match status" value="1"/>
</dbReference>
<dbReference type="InterPro" id="IPR026888">
    <property type="entry name" value="AcetylCoA_hyd_C"/>
</dbReference>
<evidence type="ECO:0000256" key="1">
    <source>
        <dbReference type="ARBA" id="ARBA00009632"/>
    </source>
</evidence>
<protein>
    <submittedName>
        <fullName evidence="6">Acetyl-CoA hydrolase/transferase</fullName>
    </submittedName>
</protein>
<dbReference type="InterPro" id="IPR003702">
    <property type="entry name" value="ActCoA_hydro_N"/>
</dbReference>
<dbReference type="InterPro" id="IPR046433">
    <property type="entry name" value="ActCoA_hydro"/>
</dbReference>
<accession>A0A0D2VGF3</accession>
<dbReference type="PhylomeDB" id="A0A0D2VGF3"/>
<sequence length="445" mass="47370">MLKHTLNLATTAAGHRSATAAAAVRTHTPRRGVQALSSPIAHLTGPRRNPDGTVPVPREMTAAQAARLIESNQRVFISSVCSAPADLIQAMTDRHAELRNVELTSIHTEGPAPYLDPKFAGSFRLNCMFTGANARAAPDRHGYCSLGTSVDVTKAAVESARVVIAEVNPNMPRAHGDGLLHVSQLDALVHVDRPLVAHDPVEPDEVESKIGALVASLVENGACLQMGIGAIPNAVLGNLKSHQNLGIHTEMFSDGMLDLFDSGAITNTQKTIRPGVIVSGFVLGSRKLYEFLDDNPLINMLDISFVNDTAVIRQNSRATAINSAIEVDLTGQVCADSIGTLQFSGIGGQMDFVRGATLSAGGKAIIALPSTTKKGLSRIVTTLHPGAGVVTTRGHVQYIVTEYGIAYLYGKNMRQRARALIDIAHPSHREALFNDAVKRFGPLDL</sequence>
<dbReference type="EMBL" id="KE346360">
    <property type="protein sequence ID" value="KJE88952.1"/>
    <property type="molecule type" value="Genomic_DNA"/>
</dbReference>
<dbReference type="STRING" id="595528.A0A0D2VGF3"/>
<organism evidence="6 7">
    <name type="scientific">Capsaspora owczarzaki (strain ATCC 30864)</name>
    <dbReference type="NCBI Taxonomy" id="595528"/>
    <lineage>
        <taxon>Eukaryota</taxon>
        <taxon>Filasterea</taxon>
        <taxon>Capsaspora</taxon>
    </lineage>
</organism>
<keyword evidence="6" id="KW-0378">Hydrolase</keyword>
<dbReference type="Pfam" id="PF13336">
    <property type="entry name" value="AcetylCoA_hyd_C"/>
    <property type="match status" value="1"/>
</dbReference>
<name>A0A0D2VGF3_CAPO3</name>
<dbReference type="RefSeq" id="XP_004365389.1">
    <property type="nucleotide sequence ID" value="XM_004365332.1"/>
</dbReference>
<dbReference type="InterPro" id="IPR038460">
    <property type="entry name" value="AcetylCoA_hyd_C_sf"/>
</dbReference>
<dbReference type="InParanoid" id="A0A0D2VGF3"/>
<proteinExistence type="inferred from homology"/>
<dbReference type="Gene3D" id="3.40.1080.10">
    <property type="entry name" value="Glutaconate Coenzyme A-transferase"/>
    <property type="match status" value="2"/>
</dbReference>
<dbReference type="InterPro" id="IPR037171">
    <property type="entry name" value="NagB/RpiA_transferase-like"/>
</dbReference>
<comment type="similarity">
    <text evidence="1">Belongs to the acetyl-CoA hydrolase/transferase family.</text>
</comment>
<reference evidence="7" key="1">
    <citation type="submission" date="2011-02" db="EMBL/GenBank/DDBJ databases">
        <title>The Genome Sequence of Capsaspora owczarzaki ATCC 30864.</title>
        <authorList>
            <person name="Russ C."/>
            <person name="Cuomo C."/>
            <person name="Burger G."/>
            <person name="Gray M.W."/>
            <person name="Holland P.W.H."/>
            <person name="King N."/>
            <person name="Lang F.B.F."/>
            <person name="Roger A.J."/>
            <person name="Ruiz-Trillo I."/>
            <person name="Young S.K."/>
            <person name="Zeng Q."/>
            <person name="Gargeya S."/>
            <person name="Alvarado L."/>
            <person name="Berlin A."/>
            <person name="Chapman S.B."/>
            <person name="Chen Z."/>
            <person name="Freedman E."/>
            <person name="Gellesch M."/>
            <person name="Goldberg J."/>
            <person name="Griggs A."/>
            <person name="Gujja S."/>
            <person name="Heilman E."/>
            <person name="Heiman D."/>
            <person name="Howarth C."/>
            <person name="Mehta T."/>
            <person name="Neiman D."/>
            <person name="Pearson M."/>
            <person name="Roberts A."/>
            <person name="Saif S."/>
            <person name="Shea T."/>
            <person name="Shenoy N."/>
            <person name="Sisk P."/>
            <person name="Stolte C."/>
            <person name="Sykes S."/>
            <person name="White J."/>
            <person name="Yandava C."/>
            <person name="Haas B."/>
            <person name="Nusbaum C."/>
            <person name="Birren B."/>
        </authorList>
    </citation>
    <scope>NUCLEOTIDE SEQUENCE</scope>
    <source>
        <strain evidence="7">ATCC 30864</strain>
    </source>
</reference>
<dbReference type="GO" id="GO:0008775">
    <property type="term" value="F:acetate CoA-transferase activity"/>
    <property type="evidence" value="ECO:0007669"/>
    <property type="project" value="InterPro"/>
</dbReference>
<dbReference type="PANTHER" id="PTHR21432">
    <property type="entry name" value="ACETYL-COA HYDROLASE-RELATED"/>
    <property type="match status" value="1"/>
</dbReference>
<evidence type="ECO:0000313" key="7">
    <source>
        <dbReference type="Proteomes" id="UP000008743"/>
    </source>
</evidence>
<evidence type="ECO:0000256" key="3">
    <source>
        <dbReference type="SAM" id="MobiDB-lite"/>
    </source>
</evidence>
<dbReference type="PANTHER" id="PTHR21432:SF20">
    <property type="entry name" value="ACETYL-COA HYDROLASE"/>
    <property type="match status" value="1"/>
</dbReference>
<evidence type="ECO:0000259" key="5">
    <source>
        <dbReference type="Pfam" id="PF13336"/>
    </source>
</evidence>